<gene>
    <name evidence="1" type="ORF">GCM10020369_22430</name>
</gene>
<sequence>MDPSGVCPLPPAPPPSGLADVAARRLLAEDEVLASWLDLLIVDGLVPGFPAVGTPF</sequence>
<protein>
    <submittedName>
        <fullName evidence="1">Uncharacterized protein</fullName>
    </submittedName>
</protein>
<reference evidence="2" key="1">
    <citation type="journal article" date="2019" name="Int. J. Syst. Evol. Microbiol.">
        <title>The Global Catalogue of Microorganisms (GCM) 10K type strain sequencing project: providing services to taxonomists for standard genome sequencing and annotation.</title>
        <authorList>
            <consortium name="The Broad Institute Genomics Platform"/>
            <consortium name="The Broad Institute Genome Sequencing Center for Infectious Disease"/>
            <person name="Wu L."/>
            <person name="Ma J."/>
        </authorList>
    </citation>
    <scope>NUCLEOTIDE SEQUENCE [LARGE SCALE GENOMIC DNA]</scope>
    <source>
        <strain evidence="2">JCM 9458</strain>
    </source>
</reference>
<proteinExistence type="predicted"/>
<evidence type="ECO:0000313" key="2">
    <source>
        <dbReference type="Proteomes" id="UP001501676"/>
    </source>
</evidence>
<comment type="caution">
    <text evidence="1">The sequence shown here is derived from an EMBL/GenBank/DDBJ whole genome shotgun (WGS) entry which is preliminary data.</text>
</comment>
<dbReference type="RefSeq" id="WP_345727974.1">
    <property type="nucleotide sequence ID" value="NZ_BAAAYN010000014.1"/>
</dbReference>
<keyword evidence="2" id="KW-1185">Reference proteome</keyword>
<dbReference type="EMBL" id="BAAAYN010000014">
    <property type="protein sequence ID" value="GAA3386161.1"/>
    <property type="molecule type" value="Genomic_DNA"/>
</dbReference>
<dbReference type="Proteomes" id="UP001501676">
    <property type="component" value="Unassembled WGS sequence"/>
</dbReference>
<name>A0ABP6SWW9_9ACTN</name>
<evidence type="ECO:0000313" key="1">
    <source>
        <dbReference type="EMBL" id="GAA3386161.1"/>
    </source>
</evidence>
<organism evidence="1 2">
    <name type="scientific">Cryptosporangium minutisporangium</name>
    <dbReference type="NCBI Taxonomy" id="113569"/>
    <lineage>
        <taxon>Bacteria</taxon>
        <taxon>Bacillati</taxon>
        <taxon>Actinomycetota</taxon>
        <taxon>Actinomycetes</taxon>
        <taxon>Cryptosporangiales</taxon>
        <taxon>Cryptosporangiaceae</taxon>
        <taxon>Cryptosporangium</taxon>
    </lineage>
</organism>
<accession>A0ABP6SWW9</accession>